<sequence>MSASTYESFSLPVLEAMACGCAVLTTRNKGVLSYAEDGDNCLFIQTRDPCDIARKLLSLQEDTALFTRLCAKGMETAARFSWVCVSEQLIAYYRNLASYRPI</sequence>
<dbReference type="Pfam" id="PF00534">
    <property type="entry name" value="Glycos_transf_1"/>
    <property type="match status" value="1"/>
</dbReference>
<name>A0A645I951_9ZZZZ</name>
<organism evidence="3">
    <name type="scientific">bioreactor metagenome</name>
    <dbReference type="NCBI Taxonomy" id="1076179"/>
    <lineage>
        <taxon>unclassified sequences</taxon>
        <taxon>metagenomes</taxon>
        <taxon>ecological metagenomes</taxon>
    </lineage>
</organism>
<reference evidence="3" key="1">
    <citation type="submission" date="2019-08" db="EMBL/GenBank/DDBJ databases">
        <authorList>
            <person name="Kucharzyk K."/>
            <person name="Murdoch R.W."/>
            <person name="Higgins S."/>
            <person name="Loffler F."/>
        </authorList>
    </citation>
    <scope>NUCLEOTIDE SEQUENCE</scope>
</reference>
<dbReference type="GO" id="GO:0102710">
    <property type="term" value="F:D-inositol-3-phosphate glycosyltransferase activity"/>
    <property type="evidence" value="ECO:0007669"/>
    <property type="project" value="UniProtKB-EC"/>
</dbReference>
<dbReference type="PANTHER" id="PTHR46401">
    <property type="entry name" value="GLYCOSYLTRANSFERASE WBBK-RELATED"/>
    <property type="match status" value="1"/>
</dbReference>
<evidence type="ECO:0000313" key="3">
    <source>
        <dbReference type="EMBL" id="MPN47867.1"/>
    </source>
</evidence>
<dbReference type="GO" id="GO:0009103">
    <property type="term" value="P:lipopolysaccharide biosynthetic process"/>
    <property type="evidence" value="ECO:0007669"/>
    <property type="project" value="TreeGrafter"/>
</dbReference>
<proteinExistence type="predicted"/>
<dbReference type="Gene3D" id="3.40.50.2000">
    <property type="entry name" value="Glycogen Phosphorylase B"/>
    <property type="match status" value="2"/>
</dbReference>
<dbReference type="EMBL" id="VSSQ01109688">
    <property type="protein sequence ID" value="MPN47867.1"/>
    <property type="molecule type" value="Genomic_DNA"/>
</dbReference>
<evidence type="ECO:0000259" key="2">
    <source>
        <dbReference type="Pfam" id="PF00534"/>
    </source>
</evidence>
<dbReference type="SUPFAM" id="SSF53756">
    <property type="entry name" value="UDP-Glycosyltransferase/glycogen phosphorylase"/>
    <property type="match status" value="1"/>
</dbReference>
<protein>
    <submittedName>
        <fullName evidence="3">D-inositol-3-phosphate glycosyltransferase</fullName>
        <ecNumber evidence="3">2.4.1.250</ecNumber>
    </submittedName>
</protein>
<keyword evidence="1 3" id="KW-0808">Transferase</keyword>
<evidence type="ECO:0000256" key="1">
    <source>
        <dbReference type="ARBA" id="ARBA00022679"/>
    </source>
</evidence>
<feature type="domain" description="Glycosyl transferase family 1" evidence="2">
    <location>
        <begin position="3"/>
        <end position="65"/>
    </location>
</feature>
<dbReference type="EC" id="2.4.1.250" evidence="3"/>
<gene>
    <name evidence="3" type="primary">mshA_127</name>
    <name evidence="3" type="ORF">SDC9_195471</name>
</gene>
<comment type="caution">
    <text evidence="3">The sequence shown here is derived from an EMBL/GenBank/DDBJ whole genome shotgun (WGS) entry which is preliminary data.</text>
</comment>
<keyword evidence="3" id="KW-0328">Glycosyltransferase</keyword>
<dbReference type="PANTHER" id="PTHR46401:SF2">
    <property type="entry name" value="GLYCOSYLTRANSFERASE WBBK-RELATED"/>
    <property type="match status" value="1"/>
</dbReference>
<dbReference type="InterPro" id="IPR001296">
    <property type="entry name" value="Glyco_trans_1"/>
</dbReference>
<dbReference type="AlphaFoldDB" id="A0A645I951"/>
<accession>A0A645I951</accession>